<comment type="caution">
    <text evidence="3">The sequence shown here is derived from an EMBL/GenBank/DDBJ whole genome shotgun (WGS) entry which is preliminary data.</text>
</comment>
<reference evidence="3 4" key="1">
    <citation type="submission" date="2018-05" db="EMBL/GenBank/DDBJ databases">
        <title>Draft Genome Sequences for a Diverse set of 7 Haemophilus Species.</title>
        <authorList>
            <person name="Nichols M."/>
            <person name="Topaz N."/>
            <person name="Wang X."/>
            <person name="Wang X."/>
            <person name="Boxrud D."/>
        </authorList>
    </citation>
    <scope>NUCLEOTIDE SEQUENCE [LARGE SCALE GENOMIC DNA]</scope>
    <source>
        <strain evidence="3 4">C2008001710</strain>
    </source>
</reference>
<dbReference type="PANTHER" id="PTHR36121:SF1">
    <property type="entry name" value="PROTEIN SXY"/>
    <property type="match status" value="1"/>
</dbReference>
<organism evidence="3 4">
    <name type="scientific">Haemophilus parainfluenzae</name>
    <dbReference type="NCBI Taxonomy" id="729"/>
    <lineage>
        <taxon>Bacteria</taxon>
        <taxon>Pseudomonadati</taxon>
        <taxon>Pseudomonadota</taxon>
        <taxon>Gammaproteobacteria</taxon>
        <taxon>Pasteurellales</taxon>
        <taxon>Pasteurellaceae</taxon>
        <taxon>Haemophilus</taxon>
    </lineage>
</organism>
<evidence type="ECO:0000259" key="1">
    <source>
        <dbReference type="Pfam" id="PF04993"/>
    </source>
</evidence>
<dbReference type="EMBL" id="QEPW01000032">
    <property type="protein sequence ID" value="RDE88317.1"/>
    <property type="molecule type" value="Genomic_DNA"/>
</dbReference>
<dbReference type="Proteomes" id="UP000253910">
    <property type="component" value="Unassembled WGS sequence"/>
</dbReference>
<evidence type="ECO:0000313" key="4">
    <source>
        <dbReference type="Proteomes" id="UP000253910"/>
    </source>
</evidence>
<feature type="domain" description="TfoX C-terminal" evidence="2">
    <location>
        <begin position="125"/>
        <end position="197"/>
    </location>
</feature>
<gene>
    <name evidence="3" type="ORF">DPV87_10375</name>
</gene>
<name>A0A369Z509_HAEPA</name>
<dbReference type="InterPro" id="IPR007076">
    <property type="entry name" value="TfoX_N"/>
</dbReference>
<sequence>MKTLIIPNDHISKVCDLLNQLIGDVTSKNLFTGYGLYHKEKDMFAVWANNKVYLRAKDELSIKLKGLGCKPFATNELNKRFVLSDYYALTESILKDNVLMRTLIILSISQIRKEKLDSALSKIGRIRDLPNLSVKYERALKKVGIDNVDTLRQIGAENAIVRLKKADIGATEAFYWRLRGALENRNCEFYTEKEKERGLSKLNEILSANGFRRCKRTLKKVE</sequence>
<dbReference type="InterPro" id="IPR047525">
    <property type="entry name" value="TfoX-like"/>
</dbReference>
<dbReference type="InterPro" id="IPR026256">
    <property type="entry name" value="TfoX-like_gammaprotbact"/>
</dbReference>
<dbReference type="Pfam" id="PF04994">
    <property type="entry name" value="TfoX_C"/>
    <property type="match status" value="1"/>
</dbReference>
<dbReference type="Pfam" id="PF04993">
    <property type="entry name" value="TfoX_N"/>
    <property type="match status" value="1"/>
</dbReference>
<dbReference type="InterPro" id="IPR007077">
    <property type="entry name" value="TfoX_C"/>
</dbReference>
<protein>
    <submittedName>
        <fullName evidence="3">DNA transformation protein</fullName>
    </submittedName>
</protein>
<dbReference type="PANTHER" id="PTHR36121">
    <property type="entry name" value="PROTEIN SXY"/>
    <property type="match status" value="1"/>
</dbReference>
<dbReference type="RefSeq" id="WP_083180297.1">
    <property type="nucleotide sequence ID" value="NZ_QEPW01000032.1"/>
</dbReference>
<dbReference type="PIRSF" id="PIRSF028788">
    <property type="entry name" value="TfoX_Sxy"/>
    <property type="match status" value="1"/>
</dbReference>
<proteinExistence type="predicted"/>
<accession>A0A369Z509</accession>
<evidence type="ECO:0000313" key="3">
    <source>
        <dbReference type="EMBL" id="RDE88317.1"/>
    </source>
</evidence>
<dbReference type="GO" id="GO:0030420">
    <property type="term" value="P:establishment of competence for transformation"/>
    <property type="evidence" value="ECO:0007669"/>
    <property type="project" value="InterPro"/>
</dbReference>
<dbReference type="AlphaFoldDB" id="A0A369Z509"/>
<dbReference type="Gene3D" id="1.10.150.20">
    <property type="entry name" value="5' to 3' exonuclease, C-terminal subdomain"/>
    <property type="match status" value="1"/>
</dbReference>
<dbReference type="Gene3D" id="3.30.1460.30">
    <property type="entry name" value="YgaC/TfoX-N like chaperone"/>
    <property type="match status" value="1"/>
</dbReference>
<evidence type="ECO:0000259" key="2">
    <source>
        <dbReference type="Pfam" id="PF04994"/>
    </source>
</evidence>
<feature type="domain" description="TfoX N-terminal" evidence="1">
    <location>
        <begin position="17"/>
        <end position="110"/>
    </location>
</feature>
<dbReference type="SUPFAM" id="SSF159894">
    <property type="entry name" value="YgaC/TfoX-N like"/>
    <property type="match status" value="1"/>
</dbReference>